<name>A0A1S9IUN7_SHIBO</name>
<proteinExistence type="predicted"/>
<organism evidence="1">
    <name type="scientific">Shigella boydii</name>
    <dbReference type="NCBI Taxonomy" id="621"/>
    <lineage>
        <taxon>Bacteria</taxon>
        <taxon>Pseudomonadati</taxon>
        <taxon>Pseudomonadota</taxon>
        <taxon>Gammaproteobacteria</taxon>
        <taxon>Enterobacterales</taxon>
        <taxon>Enterobacteriaceae</taxon>
        <taxon>Shigella</taxon>
    </lineage>
</organism>
<protein>
    <submittedName>
        <fullName evidence="1">Uncharacterized protein</fullName>
    </submittedName>
</protein>
<feature type="non-terminal residue" evidence="1">
    <location>
        <position position="23"/>
    </location>
</feature>
<dbReference type="Proteomes" id="UP000868349">
    <property type="component" value="Unassembled WGS sequence"/>
</dbReference>
<evidence type="ECO:0000313" key="1">
    <source>
        <dbReference type="EMBL" id="OOO74346.1"/>
    </source>
</evidence>
<comment type="caution">
    <text evidence="1">The sequence shown here is derived from an EMBL/GenBank/DDBJ whole genome shotgun (WGS) entry which is preliminary data.</text>
</comment>
<dbReference type="AlphaFoldDB" id="A0A1S9IUN7"/>
<reference evidence="1" key="1">
    <citation type="submission" date="2017-02" db="EMBL/GenBank/DDBJ databases">
        <title>Shigella draft genomes.</title>
        <authorList>
            <person name="Weis A.M."/>
            <person name="Weimer B.C."/>
            <person name="Gilpin B."/>
        </authorList>
    </citation>
    <scope>NUCLEOTIDE SEQUENCE [LARGE SCALE GENOMIC DNA]</scope>
    <source>
        <strain evidence="1">BCW_4868</strain>
    </source>
</reference>
<dbReference type="EMBL" id="MSJS02000161">
    <property type="protein sequence ID" value="OOO74346.1"/>
    <property type="molecule type" value="Genomic_DNA"/>
</dbReference>
<accession>A0A1S9IUN7</accession>
<sequence length="23" mass="2675">MNKSKNPVCWQQAGFCVYGSKLW</sequence>
<gene>
    <name evidence="1" type="ORF">AJR17_025150</name>
</gene>